<gene>
    <name evidence="5" type="ORF">D9757_013980</name>
</gene>
<keyword evidence="2 3" id="KW-0378">Hydrolase</keyword>
<dbReference type="PROSITE" id="PS00122">
    <property type="entry name" value="CARBOXYLESTERASE_B_1"/>
    <property type="match status" value="1"/>
</dbReference>
<evidence type="ECO:0000259" key="4">
    <source>
        <dbReference type="Pfam" id="PF00135"/>
    </source>
</evidence>
<evidence type="ECO:0000313" key="5">
    <source>
        <dbReference type="EMBL" id="KAF5345007.1"/>
    </source>
</evidence>
<dbReference type="GO" id="GO:0016787">
    <property type="term" value="F:hydrolase activity"/>
    <property type="evidence" value="ECO:0007669"/>
    <property type="project" value="UniProtKB-KW"/>
</dbReference>
<protein>
    <recommendedName>
        <fullName evidence="3">Carboxylic ester hydrolase</fullName>
        <ecNumber evidence="3">3.1.1.-</ecNumber>
    </recommendedName>
</protein>
<feature type="chain" id="PRO_5034884275" description="Carboxylic ester hydrolase" evidence="3">
    <location>
        <begin position="20"/>
        <end position="419"/>
    </location>
</feature>
<dbReference type="Pfam" id="PF00135">
    <property type="entry name" value="COesterase"/>
    <property type="match status" value="1"/>
</dbReference>
<dbReference type="PANTHER" id="PTHR11559">
    <property type="entry name" value="CARBOXYLESTERASE"/>
    <property type="match status" value="1"/>
</dbReference>
<dbReference type="AlphaFoldDB" id="A0A8H5CQX5"/>
<evidence type="ECO:0000256" key="2">
    <source>
        <dbReference type="ARBA" id="ARBA00022801"/>
    </source>
</evidence>
<dbReference type="InterPro" id="IPR002018">
    <property type="entry name" value="CarbesteraseB"/>
</dbReference>
<dbReference type="EC" id="3.1.1.-" evidence="3"/>
<sequence>MFQRLWVIWVTSDTLWTVAITPGLRYIEGGAFLAPGADLLRESDNVEIVVVVVQYRLGLFGFLAGSEVKANGDLNAGLLDQDFALRWVQEHVGYMIISKFGGDPAKVTIWGESAGAGSVLQHIVAHDGKTSPQLFRGAMTSSTYLPSQYLYNDTIPELLYSGVVEGSKCSSASDTLACLRSADPDTLQLINTDINHAGFFGTFVFSPVVDGTFITQRPTLSLEQRKLNGKAFLAVTNANEGNIFVDQTNPIENVTLYASSLFPELSSELAQRIAELYADLGTPLVQEELILGESILICPTYYMLNVFQDNGFKGEFAILPGDHGQDLGYYFPSLGTPIVNNTDFLAAFQGGFLSFVVNQNPNDKIIPTTPPWDLYSKGRTEMVFNVTASNLTDLHTVNTNEDLIERCNFWHSIGESIAQ</sequence>
<comment type="similarity">
    <text evidence="1 3">Belongs to the type-B carboxylesterase/lipase family.</text>
</comment>
<feature type="domain" description="Carboxylesterase type B" evidence="4">
    <location>
        <begin position="26"/>
        <end position="390"/>
    </location>
</feature>
<dbReference type="InterPro" id="IPR019826">
    <property type="entry name" value="Carboxylesterase_B_AS"/>
</dbReference>
<evidence type="ECO:0000256" key="3">
    <source>
        <dbReference type="RuleBase" id="RU361235"/>
    </source>
</evidence>
<dbReference type="Proteomes" id="UP000518752">
    <property type="component" value="Unassembled WGS sequence"/>
</dbReference>
<dbReference type="InterPro" id="IPR050309">
    <property type="entry name" value="Type-B_Carboxylest/Lipase"/>
</dbReference>
<name>A0A8H5CQX5_9AGAR</name>
<keyword evidence="6" id="KW-1185">Reference proteome</keyword>
<dbReference type="OrthoDB" id="408631at2759"/>
<reference evidence="5 6" key="1">
    <citation type="journal article" date="2020" name="ISME J.">
        <title>Uncovering the hidden diversity of litter-decomposition mechanisms in mushroom-forming fungi.</title>
        <authorList>
            <person name="Floudas D."/>
            <person name="Bentzer J."/>
            <person name="Ahren D."/>
            <person name="Johansson T."/>
            <person name="Persson P."/>
            <person name="Tunlid A."/>
        </authorList>
    </citation>
    <scope>NUCLEOTIDE SEQUENCE [LARGE SCALE GENOMIC DNA]</scope>
    <source>
        <strain evidence="5 6">CBS 406.79</strain>
    </source>
</reference>
<comment type="caution">
    <text evidence="5">The sequence shown here is derived from an EMBL/GenBank/DDBJ whole genome shotgun (WGS) entry which is preliminary data.</text>
</comment>
<evidence type="ECO:0000256" key="1">
    <source>
        <dbReference type="ARBA" id="ARBA00005964"/>
    </source>
</evidence>
<dbReference type="SUPFAM" id="SSF53474">
    <property type="entry name" value="alpha/beta-Hydrolases"/>
    <property type="match status" value="1"/>
</dbReference>
<dbReference type="Gene3D" id="3.40.50.1820">
    <property type="entry name" value="alpha/beta hydrolase"/>
    <property type="match status" value="1"/>
</dbReference>
<keyword evidence="3" id="KW-0732">Signal</keyword>
<proteinExistence type="inferred from homology"/>
<evidence type="ECO:0000313" key="6">
    <source>
        <dbReference type="Proteomes" id="UP000518752"/>
    </source>
</evidence>
<accession>A0A8H5CQX5</accession>
<feature type="signal peptide" evidence="3">
    <location>
        <begin position="1"/>
        <end position="19"/>
    </location>
</feature>
<dbReference type="InterPro" id="IPR029058">
    <property type="entry name" value="AB_hydrolase_fold"/>
</dbReference>
<dbReference type="EMBL" id="JAACJN010000387">
    <property type="protein sequence ID" value="KAF5345007.1"/>
    <property type="molecule type" value="Genomic_DNA"/>
</dbReference>
<organism evidence="5 6">
    <name type="scientific">Collybiopsis confluens</name>
    <dbReference type="NCBI Taxonomy" id="2823264"/>
    <lineage>
        <taxon>Eukaryota</taxon>
        <taxon>Fungi</taxon>
        <taxon>Dikarya</taxon>
        <taxon>Basidiomycota</taxon>
        <taxon>Agaricomycotina</taxon>
        <taxon>Agaricomycetes</taxon>
        <taxon>Agaricomycetidae</taxon>
        <taxon>Agaricales</taxon>
        <taxon>Marasmiineae</taxon>
        <taxon>Omphalotaceae</taxon>
        <taxon>Collybiopsis</taxon>
    </lineage>
</organism>